<reference evidence="5 6" key="1">
    <citation type="journal article" date="2013" name="BMC Genomics">
        <title>Reconstruction of the lipid metabolism for the microalga Monoraphidium neglectum from its genome sequence reveals characteristics suitable for biofuel production.</title>
        <authorList>
            <person name="Bogen C."/>
            <person name="Al-Dilaimi A."/>
            <person name="Albersmeier A."/>
            <person name="Wichmann J."/>
            <person name="Grundmann M."/>
            <person name="Rupp O."/>
            <person name="Lauersen K.J."/>
            <person name="Blifernez-Klassen O."/>
            <person name="Kalinowski J."/>
            <person name="Goesmann A."/>
            <person name="Mussgnug J.H."/>
            <person name="Kruse O."/>
        </authorList>
    </citation>
    <scope>NUCLEOTIDE SEQUENCE [LARGE SCALE GENOMIC DNA]</scope>
    <source>
        <strain evidence="5 6">SAG 48.87</strain>
    </source>
</reference>
<dbReference type="SUPFAM" id="SSF54001">
    <property type="entry name" value="Cysteine proteinases"/>
    <property type="match status" value="1"/>
</dbReference>
<feature type="transmembrane region" description="Helical" evidence="2">
    <location>
        <begin position="56"/>
        <end position="79"/>
    </location>
</feature>
<dbReference type="InterPro" id="IPR038765">
    <property type="entry name" value="Papain-like_cys_pep_sf"/>
</dbReference>
<evidence type="ECO:0000313" key="5">
    <source>
        <dbReference type="EMBL" id="KIZ03003.1"/>
    </source>
</evidence>
<evidence type="ECO:0000313" key="6">
    <source>
        <dbReference type="Proteomes" id="UP000054498"/>
    </source>
</evidence>
<feature type="transmembrane region" description="Helical" evidence="2">
    <location>
        <begin position="135"/>
        <end position="158"/>
    </location>
</feature>
<evidence type="ECO:0000256" key="1">
    <source>
        <dbReference type="ARBA" id="ARBA00008455"/>
    </source>
</evidence>
<keyword evidence="3" id="KW-0732">Signal</keyword>
<keyword evidence="2" id="KW-0472">Membrane</keyword>
<dbReference type="InterPro" id="IPR000169">
    <property type="entry name" value="Pept_cys_AS"/>
</dbReference>
<dbReference type="STRING" id="145388.A0A0D2JWA4"/>
<dbReference type="RefSeq" id="XP_013902022.1">
    <property type="nucleotide sequence ID" value="XM_014046568.1"/>
</dbReference>
<keyword evidence="6" id="KW-1185">Reference proteome</keyword>
<dbReference type="AlphaFoldDB" id="A0A0D2JWA4"/>
<dbReference type="SMART" id="SM00645">
    <property type="entry name" value="Pept_C1"/>
    <property type="match status" value="1"/>
</dbReference>
<comment type="similarity">
    <text evidence="1">Belongs to the peptidase C1 family.</text>
</comment>
<gene>
    <name evidence="5" type="ORF">MNEG_4953</name>
</gene>
<evidence type="ECO:0000256" key="3">
    <source>
        <dbReference type="SAM" id="SignalP"/>
    </source>
</evidence>
<feature type="chain" id="PRO_5002256365" evidence="3">
    <location>
        <begin position="23"/>
        <end position="670"/>
    </location>
</feature>
<accession>A0A0D2JWA4</accession>
<dbReference type="GO" id="GO:0008234">
    <property type="term" value="F:cysteine-type peptidase activity"/>
    <property type="evidence" value="ECO:0007669"/>
    <property type="project" value="InterPro"/>
</dbReference>
<organism evidence="5 6">
    <name type="scientific">Monoraphidium neglectum</name>
    <dbReference type="NCBI Taxonomy" id="145388"/>
    <lineage>
        <taxon>Eukaryota</taxon>
        <taxon>Viridiplantae</taxon>
        <taxon>Chlorophyta</taxon>
        <taxon>core chlorophytes</taxon>
        <taxon>Chlorophyceae</taxon>
        <taxon>CS clade</taxon>
        <taxon>Sphaeropleales</taxon>
        <taxon>Selenastraceae</taxon>
        <taxon>Monoraphidium</taxon>
    </lineage>
</organism>
<dbReference type="InterPro" id="IPR000668">
    <property type="entry name" value="Peptidase_C1A_C"/>
</dbReference>
<dbReference type="EC" id="3.4.22.-" evidence="5"/>
<dbReference type="Pfam" id="PF00112">
    <property type="entry name" value="Peptidase_C1"/>
    <property type="match status" value="1"/>
</dbReference>
<dbReference type="PROSITE" id="PS00139">
    <property type="entry name" value="THIOL_PROTEASE_CYS"/>
    <property type="match status" value="1"/>
</dbReference>
<dbReference type="KEGG" id="mng:MNEG_4953"/>
<dbReference type="CDD" id="cd02248">
    <property type="entry name" value="Peptidase_C1A"/>
    <property type="match status" value="1"/>
</dbReference>
<feature type="signal peptide" evidence="3">
    <location>
        <begin position="1"/>
        <end position="22"/>
    </location>
</feature>
<dbReference type="GO" id="GO:0006508">
    <property type="term" value="P:proteolysis"/>
    <property type="evidence" value="ECO:0007669"/>
    <property type="project" value="InterPro"/>
</dbReference>
<keyword evidence="2" id="KW-1133">Transmembrane helix</keyword>
<keyword evidence="2" id="KW-0812">Transmembrane</keyword>
<dbReference type="OrthoDB" id="10253408at2759"/>
<proteinExistence type="inferred from homology"/>
<dbReference type="Gene3D" id="3.90.70.10">
    <property type="entry name" value="Cysteine proteinases"/>
    <property type="match status" value="1"/>
</dbReference>
<dbReference type="Proteomes" id="UP000054498">
    <property type="component" value="Unassembled WGS sequence"/>
</dbReference>
<dbReference type="InterPro" id="IPR013128">
    <property type="entry name" value="Peptidase_C1A"/>
</dbReference>
<dbReference type="InterPro" id="IPR039417">
    <property type="entry name" value="Peptidase_C1A_papain-like"/>
</dbReference>
<dbReference type="PANTHER" id="PTHR12411">
    <property type="entry name" value="CYSTEINE PROTEASE FAMILY C1-RELATED"/>
    <property type="match status" value="1"/>
</dbReference>
<feature type="transmembrane region" description="Helical" evidence="2">
    <location>
        <begin position="91"/>
        <end position="115"/>
    </location>
</feature>
<evidence type="ECO:0000259" key="4">
    <source>
        <dbReference type="SMART" id="SM00645"/>
    </source>
</evidence>
<feature type="domain" description="Peptidase C1A papain C-terminal" evidence="4">
    <location>
        <begin position="530"/>
        <end position="670"/>
    </location>
</feature>
<evidence type="ECO:0000256" key="2">
    <source>
        <dbReference type="SAM" id="Phobius"/>
    </source>
</evidence>
<name>A0A0D2JWA4_9CHLO</name>
<protein>
    <submittedName>
        <fullName evidence="5">Cysteine endopeptidase</fullName>
        <ecNumber evidence="5">3.4.22.-</ecNumber>
    </submittedName>
</protein>
<dbReference type="GeneID" id="25737830"/>
<sequence length="670" mass="72027">MACVRVASAVVLFLNLASWVLALGGLGSIDRTTCKAQLPSDADVFAVAKCSREWSWQWWCLFLQLFVILVAAIVTCLPVQRLAKGRYVLSYCFTIATTIIMVSLNADIAKVWAYWDVAPLFSDYTGDDKVLYMSAAALCAGWILIIIFNSAWVAAVLCHDASCEESCTKKKKESGAPITGAVTGEDSVQVQAATGADALASLRSVMRPWWALAPNPPVYPASFEAEYTFSLPYVKVVQTHGLSYPVHLWYDGEGGRLRLDVYGGLDSAIQTDPDTVYTVYPRINVTACDVAHSAAGPTGLGARLLSDAPLPDVTGWSYAGTTMLRGQQAHIWSLRERHGEKTNVYSFYAAEDGTPLRLYMMGRNIIQYSHYDEYLVDFTSWKPGRPADKVFEVPKACDGAQKRRAAEATQRGGVHADEPARASRVMQAAALMPWARLSGAGGVGAAAAGGLAQGALLLRRLAARAEAARFVSSWDAQGAGFSVALNRFSDWLPEEYSALLTARRPTRMDAARKAPTLGVFTSEGVTRTSLPRHVDWRGTGADIIIKDQATCGSCWAFAATGTMEGAWFAATGESLSLSEQQLVDCSWDYGNDGCGGGNMEPAIQYVTDADGALSEEAYQYLGQNAFCGKNTSPAHAPVSARFLGFAQVAPRDELALMAAVAKLGPVAVSA</sequence>
<keyword evidence="5" id="KW-0378">Hydrolase</keyword>
<dbReference type="EMBL" id="KK100934">
    <property type="protein sequence ID" value="KIZ03003.1"/>
    <property type="molecule type" value="Genomic_DNA"/>
</dbReference>